<dbReference type="AlphaFoldDB" id="A0A9W9YIF6"/>
<dbReference type="EMBL" id="MU827358">
    <property type="protein sequence ID" value="KAJ7351717.1"/>
    <property type="molecule type" value="Genomic_DNA"/>
</dbReference>
<organism evidence="1 2">
    <name type="scientific">Desmophyllum pertusum</name>
    <dbReference type="NCBI Taxonomy" id="174260"/>
    <lineage>
        <taxon>Eukaryota</taxon>
        <taxon>Metazoa</taxon>
        <taxon>Cnidaria</taxon>
        <taxon>Anthozoa</taxon>
        <taxon>Hexacorallia</taxon>
        <taxon>Scleractinia</taxon>
        <taxon>Caryophylliina</taxon>
        <taxon>Caryophylliidae</taxon>
        <taxon>Desmophyllum</taxon>
    </lineage>
</organism>
<accession>A0A9W9YIF6</accession>
<dbReference type="Proteomes" id="UP001163046">
    <property type="component" value="Unassembled WGS sequence"/>
</dbReference>
<evidence type="ECO:0000313" key="1">
    <source>
        <dbReference type="EMBL" id="KAJ7351717.1"/>
    </source>
</evidence>
<name>A0A9W9YIF6_9CNID</name>
<evidence type="ECO:0000313" key="2">
    <source>
        <dbReference type="Proteomes" id="UP001163046"/>
    </source>
</evidence>
<sequence>CHLLFTGETAEKRLRFYHSDENLFLKEMLTSLPTRVAASIMVINSMCSTSIVRVPGDR</sequence>
<proteinExistence type="predicted"/>
<keyword evidence="2" id="KW-1185">Reference proteome</keyword>
<feature type="non-terminal residue" evidence="1">
    <location>
        <position position="1"/>
    </location>
</feature>
<protein>
    <submittedName>
        <fullName evidence="1">Uncharacterized protein</fullName>
    </submittedName>
</protein>
<gene>
    <name evidence="1" type="ORF">OS493_035977</name>
</gene>
<comment type="caution">
    <text evidence="1">The sequence shown here is derived from an EMBL/GenBank/DDBJ whole genome shotgun (WGS) entry which is preliminary data.</text>
</comment>
<reference evidence="1" key="1">
    <citation type="submission" date="2023-01" db="EMBL/GenBank/DDBJ databases">
        <title>Genome assembly of the deep-sea coral Lophelia pertusa.</title>
        <authorList>
            <person name="Herrera S."/>
            <person name="Cordes E."/>
        </authorList>
    </citation>
    <scope>NUCLEOTIDE SEQUENCE</scope>
    <source>
        <strain evidence="1">USNM1676648</strain>
        <tissue evidence="1">Polyp</tissue>
    </source>
</reference>